<accession>A0A842HD94</accession>
<evidence type="ECO:0000313" key="4">
    <source>
        <dbReference type="Proteomes" id="UP000546464"/>
    </source>
</evidence>
<evidence type="ECO:0000313" key="3">
    <source>
        <dbReference type="EMBL" id="MBC2594473.1"/>
    </source>
</evidence>
<protein>
    <submittedName>
        <fullName evidence="3">Alpha-L-rhamnosidase</fullName>
    </submittedName>
</protein>
<dbReference type="Gene3D" id="2.60.120.260">
    <property type="entry name" value="Galactose-binding domain-like"/>
    <property type="match status" value="2"/>
</dbReference>
<dbReference type="InterPro" id="IPR012341">
    <property type="entry name" value="6hp_glycosidase-like_sf"/>
</dbReference>
<sequence length="785" mass="89398">MSRTPSLAESYPAIQDAKWIWPLRMGWDSVNCYALFRKEFNLASLPREALITITADQSYQFYVNGEYVGRGPARGFQRSWPVDEIDIRSWLKKGKNLIAIRAYTPGFSNFQYVNEGFCGLLFAARWGKSLLVSDGSCKCRRQRGVRRDMVPASMQLFPQEAIDLREEDPDWMQPGFDDSGWTDTVGTSSWNAMPWYSLEPRGIPRLSEELIRPGSVIGTANGMNAPDVLTSRNLSITRFEEGLGHQPVQMPLEKIPFKRAPRNGWRSVLIDLGKLHVGSVVLEIEGASGGEIVETHHYETIDESTLCPHYNPDAHCMMAFSHRLTCRQGENRHAFYHPFGYRYMVLTVRGNAGLLSVTPSLRTTVYPLQRKGRFTSSDDTFNTIWEACAWTQQVCSMDAYVDTPWREQAQWWGDARVQSWNTFHLDGDPRLLRRGIRQISMQTTPDGVTYGHAPTMAHGCVLPDFTLIWILTLWDYYWQTGELEPFLAHQDTLQHALEYFRHWTCPKTGLLRYDKRFWLFLDWTGVRREGCSSIYSLWLLHALDRLTQLYTLVGDRKQAAASRKWATTLRADLRKLIARDGLMRDGYDERGKIDSHTSVHAQTLALITGLSPDTEQAMLEKRLLPYLRGKLKTDIQPSAYWITYIFSTLAERGYGADVLEDIRRRWTPMAAHGTTWENFSPVQGEESFSHAWSAHPLFHLMQILGGVRQSGPAWERITCEPVFVGDSAEISIPSPKGDIVSRWARGADGVVRGELVLPHGVKGTLTLPGAKPVPVSGRHTYKLER</sequence>
<keyword evidence="4" id="KW-1185">Reference proteome</keyword>
<feature type="domain" description="Alpha-L-rhamnosidase six-hairpin glycosidase" evidence="1">
    <location>
        <begin position="370"/>
        <end position="699"/>
    </location>
</feature>
<evidence type="ECO:0000259" key="1">
    <source>
        <dbReference type="Pfam" id="PF17389"/>
    </source>
</evidence>
<evidence type="ECO:0000259" key="2">
    <source>
        <dbReference type="Pfam" id="PF17390"/>
    </source>
</evidence>
<dbReference type="SUPFAM" id="SSF48208">
    <property type="entry name" value="Six-hairpin glycosidases"/>
    <property type="match status" value="1"/>
</dbReference>
<name>A0A842HD94_9BACT</name>
<dbReference type="EMBL" id="JACHVB010000023">
    <property type="protein sequence ID" value="MBC2594473.1"/>
    <property type="molecule type" value="Genomic_DNA"/>
</dbReference>
<dbReference type="InterPro" id="IPR035396">
    <property type="entry name" value="Bac_rhamnosid6H"/>
</dbReference>
<dbReference type="Proteomes" id="UP000546464">
    <property type="component" value="Unassembled WGS sequence"/>
</dbReference>
<gene>
    <name evidence="3" type="ORF">H5P28_09405</name>
</gene>
<dbReference type="Pfam" id="PF17389">
    <property type="entry name" value="Bac_rhamnosid6H"/>
    <property type="match status" value="1"/>
</dbReference>
<organism evidence="3 4">
    <name type="scientific">Ruficoccus amylovorans</name>
    <dbReference type="NCBI Taxonomy" id="1804625"/>
    <lineage>
        <taxon>Bacteria</taxon>
        <taxon>Pseudomonadati</taxon>
        <taxon>Verrucomicrobiota</taxon>
        <taxon>Opitutia</taxon>
        <taxon>Puniceicoccales</taxon>
        <taxon>Cerasicoccaceae</taxon>
        <taxon>Ruficoccus</taxon>
    </lineage>
</organism>
<dbReference type="InterPro" id="IPR008928">
    <property type="entry name" value="6-hairpin_glycosidase_sf"/>
</dbReference>
<dbReference type="SUPFAM" id="SSF49785">
    <property type="entry name" value="Galactose-binding domain-like"/>
    <property type="match status" value="1"/>
</dbReference>
<dbReference type="RefSeq" id="WP_185675457.1">
    <property type="nucleotide sequence ID" value="NZ_JACHVB010000023.1"/>
</dbReference>
<dbReference type="GO" id="GO:0005975">
    <property type="term" value="P:carbohydrate metabolic process"/>
    <property type="evidence" value="ECO:0007669"/>
    <property type="project" value="InterPro"/>
</dbReference>
<dbReference type="Gene3D" id="2.60.420.10">
    <property type="entry name" value="Maltose phosphorylase, domain 3"/>
    <property type="match status" value="1"/>
</dbReference>
<dbReference type="Gene3D" id="1.50.10.10">
    <property type="match status" value="1"/>
</dbReference>
<dbReference type="InterPro" id="IPR035398">
    <property type="entry name" value="Bac_rhamnosid_C"/>
</dbReference>
<dbReference type="AlphaFoldDB" id="A0A842HD94"/>
<dbReference type="Pfam" id="PF17390">
    <property type="entry name" value="Bac_rhamnosid_C"/>
    <property type="match status" value="1"/>
</dbReference>
<proteinExistence type="predicted"/>
<comment type="caution">
    <text evidence="3">The sequence shown here is derived from an EMBL/GenBank/DDBJ whole genome shotgun (WGS) entry which is preliminary data.</text>
</comment>
<reference evidence="3 4" key="1">
    <citation type="submission" date="2020-07" db="EMBL/GenBank/DDBJ databases">
        <authorList>
            <person name="Feng X."/>
        </authorList>
    </citation>
    <scope>NUCLEOTIDE SEQUENCE [LARGE SCALE GENOMIC DNA]</scope>
    <source>
        <strain evidence="3 4">JCM31066</strain>
    </source>
</reference>
<dbReference type="PANTHER" id="PTHR34987:SF2">
    <property type="entry name" value="B, PUTATIVE (AFU_ORTHOLOGUE AFUA_7G05040)-RELATED"/>
    <property type="match status" value="1"/>
</dbReference>
<dbReference type="InterPro" id="IPR008979">
    <property type="entry name" value="Galactose-bd-like_sf"/>
</dbReference>
<feature type="domain" description="Alpha-L-rhamnosidase C-terminal" evidence="2">
    <location>
        <begin position="706"/>
        <end position="780"/>
    </location>
</feature>
<dbReference type="PANTHER" id="PTHR34987">
    <property type="entry name" value="C, PUTATIVE (AFU_ORTHOLOGUE AFUA_3G02880)-RELATED"/>
    <property type="match status" value="1"/>
</dbReference>